<evidence type="ECO:0000313" key="2">
    <source>
        <dbReference type="EMBL" id="MEK0170062.1"/>
    </source>
</evidence>
<evidence type="ECO:0000259" key="1">
    <source>
        <dbReference type="PROSITE" id="PS50943"/>
    </source>
</evidence>
<dbReference type="SMART" id="SM00530">
    <property type="entry name" value="HTH_XRE"/>
    <property type="match status" value="1"/>
</dbReference>
<dbReference type="Gene3D" id="3.40.50.300">
    <property type="entry name" value="P-loop containing nucleotide triphosphate hydrolases"/>
    <property type="match status" value="1"/>
</dbReference>
<keyword evidence="3" id="KW-1185">Reference proteome</keyword>
<dbReference type="CDD" id="cd00093">
    <property type="entry name" value="HTH_XRE"/>
    <property type="match status" value="1"/>
</dbReference>
<dbReference type="SUPFAM" id="SSF47413">
    <property type="entry name" value="lambda repressor-like DNA-binding domains"/>
    <property type="match status" value="1"/>
</dbReference>
<dbReference type="PANTHER" id="PTHR47691:SF3">
    <property type="entry name" value="HTH-TYPE TRANSCRIPTIONAL REGULATOR RV0890C-RELATED"/>
    <property type="match status" value="1"/>
</dbReference>
<dbReference type="Pfam" id="PF13560">
    <property type="entry name" value="HTH_31"/>
    <property type="match status" value="1"/>
</dbReference>
<comment type="caution">
    <text evidence="2">The sequence shown here is derived from an EMBL/GenBank/DDBJ whole genome shotgun (WGS) entry which is preliminary data.</text>
</comment>
<dbReference type="EMBL" id="JBBLYY010000009">
    <property type="protein sequence ID" value="MEK0170062.1"/>
    <property type="molecule type" value="Genomic_DNA"/>
</dbReference>
<organism evidence="2 3">
    <name type="scientific">Curtobacterium citreum</name>
    <dbReference type="NCBI Taxonomy" id="2036"/>
    <lineage>
        <taxon>Bacteria</taxon>
        <taxon>Bacillati</taxon>
        <taxon>Actinomycetota</taxon>
        <taxon>Actinomycetes</taxon>
        <taxon>Micrococcales</taxon>
        <taxon>Microbacteriaceae</taxon>
        <taxon>Curtobacterium</taxon>
    </lineage>
</organism>
<dbReference type="InterPro" id="IPR010982">
    <property type="entry name" value="Lambda_DNA-bd_dom_sf"/>
</dbReference>
<dbReference type="InterPro" id="IPR011990">
    <property type="entry name" value="TPR-like_helical_dom_sf"/>
</dbReference>
<name>A0ABU8Y5W7_9MICO</name>
<feature type="domain" description="HTH cro/C1-type" evidence="1">
    <location>
        <begin position="10"/>
        <end position="65"/>
    </location>
</feature>
<dbReference type="Gene3D" id="1.10.260.40">
    <property type="entry name" value="lambda repressor-like DNA-binding domains"/>
    <property type="match status" value="1"/>
</dbReference>
<protein>
    <submittedName>
        <fullName evidence="2">Helix-turn-helix transcriptional regulator</fullName>
    </submittedName>
</protein>
<dbReference type="RefSeq" id="WP_340195599.1">
    <property type="nucleotide sequence ID" value="NZ_JBBKAP010000003.1"/>
</dbReference>
<proteinExistence type="predicted"/>
<dbReference type="PANTHER" id="PTHR47691">
    <property type="entry name" value="REGULATOR-RELATED"/>
    <property type="match status" value="1"/>
</dbReference>
<dbReference type="InterPro" id="IPR001387">
    <property type="entry name" value="Cro/C1-type_HTH"/>
</dbReference>
<gene>
    <name evidence="2" type="ORF">WMN62_01115</name>
</gene>
<evidence type="ECO:0000313" key="3">
    <source>
        <dbReference type="Proteomes" id="UP001370299"/>
    </source>
</evidence>
<accession>A0ABU8Y5W7</accession>
<dbReference type="Proteomes" id="UP001370299">
    <property type="component" value="Unassembled WGS sequence"/>
</dbReference>
<dbReference type="SUPFAM" id="SSF52540">
    <property type="entry name" value="P-loop containing nucleoside triphosphate hydrolases"/>
    <property type="match status" value="1"/>
</dbReference>
<dbReference type="InterPro" id="IPR036388">
    <property type="entry name" value="WH-like_DNA-bd_sf"/>
</dbReference>
<dbReference type="PROSITE" id="PS50943">
    <property type="entry name" value="HTH_CROC1"/>
    <property type="match status" value="1"/>
</dbReference>
<dbReference type="PRINTS" id="PR00364">
    <property type="entry name" value="DISEASERSIST"/>
</dbReference>
<dbReference type="Gene3D" id="1.10.10.10">
    <property type="entry name" value="Winged helix-like DNA-binding domain superfamily/Winged helix DNA-binding domain"/>
    <property type="match status" value="1"/>
</dbReference>
<reference evidence="2 3" key="1">
    <citation type="submission" date="2024-03" db="EMBL/GenBank/DDBJ databases">
        <title>Whole genomes of four grape xylem sap localized bacterial endophytes.</title>
        <authorList>
            <person name="Kumar G."/>
            <person name="Savka M.A."/>
        </authorList>
    </citation>
    <scope>NUCLEOTIDE SEQUENCE [LARGE SCALE GENOMIC DNA]</scope>
    <source>
        <strain evidence="2 3">RIT_GXS8</strain>
    </source>
</reference>
<dbReference type="InterPro" id="IPR027417">
    <property type="entry name" value="P-loop_NTPase"/>
</dbReference>
<dbReference type="SUPFAM" id="SSF48452">
    <property type="entry name" value="TPR-like"/>
    <property type="match status" value="2"/>
</dbReference>
<dbReference type="Gene3D" id="1.25.40.10">
    <property type="entry name" value="Tetratricopeptide repeat domain"/>
    <property type="match status" value="1"/>
</dbReference>
<sequence length="752" mass="77819">MPEGPDGALLRRLRTRAGMTLADLAGAARIGVRTLGDVERGVARRPQRATLEALADALGAGPDERAALLRIGRARAATSSTAPDVVADFTGRDDEVRRIVDRLRAGAGAGAGKGAGAGAVVVIAGGPGIGKSALAAEALRTSRGRWLHVDLAGQSETPLSALDVVRRLVTLATAGAEEAPTGFDAATARWRELRDAHGHAVLLDDAVDEAQVRSVTGAGGSGGPVVVTSRRLLAGLDADLRITVGPLSETDGTALLGRMVPDATHDPALRALAGRCAGVPLALRVAGGRIAAPGADVDGFLQAMLAEELRIGALRHGSLSVEAAFSASYRRLPQTTARVFRSLAVIDGTTFDAQVGGAALGLDEPTAEDALEELVDLGLLEPRGGNRYHVHDLLRAFAADRLTEEDGSAATGAWRERLHRSLLATVTVAASRFAPASEHRAAADPAALQVSADPVAARAWIVTEVDHWWPAFRSSAECDSPEARAEVVGLATGLQWFSNLWPAWGRWYDVFGAAVDAARAIGDRGASSRLLGLQTWAALMERGDRAGALDLATAGLADAAAAGDVAVTANAEYHVAWAHLALRQPLLALPHIDAAIDGNTRAGDDAALVQCRSMAGAALHLLERHDEAIEVFRAVLVDLGRAPAGDPGAAFTRVVALEEIAKSANAIGRWDEAREAAEAGLGAATEMAWDIGAARALRQRAEAALGAGDVDDAAADAQRGIALVDDERADAQAVAVLGGLQELLQRTGHQAS</sequence>